<protein>
    <submittedName>
        <fullName evidence="1">Uncharacterized protein</fullName>
    </submittedName>
</protein>
<dbReference type="EMBL" id="KV440980">
    <property type="protein sequence ID" value="OAD73924.1"/>
    <property type="molecule type" value="Genomic_DNA"/>
</dbReference>
<dbReference type="Proteomes" id="UP000077315">
    <property type="component" value="Unassembled WGS sequence"/>
</dbReference>
<dbReference type="VEuPathDB" id="FungiDB:PHYBLDRAFT_168348"/>
<dbReference type="GeneID" id="28996748"/>
<keyword evidence="2" id="KW-1185">Reference proteome</keyword>
<sequence length="151" mass="17273">MSHLPGVLFFWKDPERPIDMILLQSDQSKSFDFLDTRVLLPSDASPSQCLSGLAKAISPKLLSTIKHGYEHDEPPSHEHIANRELSFHMSVIDMTILASPMYSLGLQINPFASGRTTIYKQATHNWAFLWEILFGEYLFYQNIGHFKLYEG</sequence>
<gene>
    <name evidence="1" type="ORF">PHYBLDRAFT_168348</name>
</gene>
<accession>A0A167MTJ7</accession>
<evidence type="ECO:0000313" key="2">
    <source>
        <dbReference type="Proteomes" id="UP000077315"/>
    </source>
</evidence>
<dbReference type="InParanoid" id="A0A167MTJ7"/>
<evidence type="ECO:0000313" key="1">
    <source>
        <dbReference type="EMBL" id="OAD73924.1"/>
    </source>
</evidence>
<proteinExistence type="predicted"/>
<name>A0A167MTJ7_PHYB8</name>
<reference evidence="2" key="1">
    <citation type="submission" date="2015-06" db="EMBL/GenBank/DDBJ databases">
        <title>Expansion of signal transduction pathways in fungi by whole-genome duplication.</title>
        <authorList>
            <consortium name="DOE Joint Genome Institute"/>
            <person name="Corrochano L.M."/>
            <person name="Kuo A."/>
            <person name="Marcet-Houben M."/>
            <person name="Polaino S."/>
            <person name="Salamov A."/>
            <person name="Villalobos J.M."/>
            <person name="Alvarez M.I."/>
            <person name="Avalos J."/>
            <person name="Benito E.P."/>
            <person name="Benoit I."/>
            <person name="Burger G."/>
            <person name="Camino L.P."/>
            <person name="Canovas D."/>
            <person name="Cerda-Olmedo E."/>
            <person name="Cheng J.-F."/>
            <person name="Dominguez A."/>
            <person name="Elias M."/>
            <person name="Eslava A.P."/>
            <person name="Glaser F."/>
            <person name="Grimwood J."/>
            <person name="Gutierrez G."/>
            <person name="Heitman J."/>
            <person name="Henrissat B."/>
            <person name="Iturriaga E.A."/>
            <person name="Lang B.F."/>
            <person name="Lavin J.L."/>
            <person name="Lee S."/>
            <person name="Li W."/>
            <person name="Lindquist E."/>
            <person name="Lopez-Garcia S."/>
            <person name="Luque E.M."/>
            <person name="Marcos A.T."/>
            <person name="Martin J."/>
            <person name="McCluskey K."/>
            <person name="Medina H.R."/>
            <person name="Miralles-Duran A."/>
            <person name="Miyazaki A."/>
            <person name="Munoz-Torres E."/>
            <person name="Oguiza J.A."/>
            <person name="Ohm R."/>
            <person name="Olmedo M."/>
            <person name="Orejas M."/>
            <person name="Ortiz-Castellanos L."/>
            <person name="Pisabarro A.G."/>
            <person name="Rodriguez-Romero J."/>
            <person name="Ruiz-Herrera J."/>
            <person name="Ruiz-Vazquez R."/>
            <person name="Sanz C."/>
            <person name="Schackwitz W."/>
            <person name="Schmutz J."/>
            <person name="Shahriari M."/>
            <person name="Shelest E."/>
            <person name="Silva-Franco F."/>
            <person name="Soanes D."/>
            <person name="Syed K."/>
            <person name="Tagua V.G."/>
            <person name="Talbot N.J."/>
            <person name="Thon M."/>
            <person name="De vries R.P."/>
            <person name="Wiebenga A."/>
            <person name="Yadav J.S."/>
            <person name="Braun E.L."/>
            <person name="Baker S."/>
            <person name="Garre V."/>
            <person name="Horwitz B."/>
            <person name="Torres-Martinez S."/>
            <person name="Idnurm A."/>
            <person name="Herrera-Estrella A."/>
            <person name="Gabaldon T."/>
            <person name="Grigoriev I.V."/>
        </authorList>
    </citation>
    <scope>NUCLEOTIDE SEQUENCE [LARGE SCALE GENOMIC DNA]</scope>
    <source>
        <strain evidence="2">NRRL 1555(-)</strain>
    </source>
</reference>
<organism evidence="1 2">
    <name type="scientific">Phycomyces blakesleeanus (strain ATCC 8743b / DSM 1359 / FGSC 10004 / NBRC 33097 / NRRL 1555)</name>
    <dbReference type="NCBI Taxonomy" id="763407"/>
    <lineage>
        <taxon>Eukaryota</taxon>
        <taxon>Fungi</taxon>
        <taxon>Fungi incertae sedis</taxon>
        <taxon>Mucoromycota</taxon>
        <taxon>Mucoromycotina</taxon>
        <taxon>Mucoromycetes</taxon>
        <taxon>Mucorales</taxon>
        <taxon>Phycomycetaceae</taxon>
        <taxon>Phycomyces</taxon>
    </lineage>
</organism>
<dbReference type="RefSeq" id="XP_018291964.1">
    <property type="nucleotide sequence ID" value="XM_018435842.1"/>
</dbReference>
<dbReference type="AlphaFoldDB" id="A0A167MTJ7"/>